<evidence type="ECO:0000313" key="1">
    <source>
        <dbReference type="EMBL" id="NFF01147.1"/>
    </source>
</evidence>
<reference evidence="1 2" key="1">
    <citation type="submission" date="2019-04" db="EMBL/GenBank/DDBJ databases">
        <title>Genome sequencing of Clostridium botulinum Groups I-IV and Clostridium butyricum.</title>
        <authorList>
            <person name="Brunt J."/>
            <person name="Van Vliet A.H.M."/>
            <person name="Stringer S.C."/>
            <person name="Carter A.T."/>
            <person name="Peck M.W."/>
        </authorList>
    </citation>
    <scope>NUCLEOTIDE SEQUENCE [LARGE SCALE GENOMIC DNA]</scope>
    <source>
        <strain evidence="1 2">IFR 18/054</strain>
    </source>
</reference>
<sequence>MKLYTTVKGQGEQSEFVKRALEFYIKYLENRFKKMMRNKKNKA</sequence>
<organism evidence="1 2">
    <name type="scientific">Clostridium botulinum</name>
    <dbReference type="NCBI Taxonomy" id="1491"/>
    <lineage>
        <taxon>Bacteria</taxon>
        <taxon>Bacillati</taxon>
        <taxon>Bacillota</taxon>
        <taxon>Clostridia</taxon>
        <taxon>Eubacteriales</taxon>
        <taxon>Clostridiaceae</taxon>
        <taxon>Clostridium</taxon>
    </lineage>
</organism>
<dbReference type="EMBL" id="SWND01000002">
    <property type="protein sequence ID" value="NFF01147.1"/>
    <property type="molecule type" value="Genomic_DNA"/>
</dbReference>
<protein>
    <submittedName>
        <fullName evidence="1">Uncharacterized protein</fullName>
    </submittedName>
</protein>
<name>A0A6B4H0Y6_CLOBO</name>
<dbReference type="AlphaFoldDB" id="A0A6B4H0Y6"/>
<dbReference type="Proteomes" id="UP000472521">
    <property type="component" value="Unassembled WGS sequence"/>
</dbReference>
<proteinExistence type="predicted"/>
<accession>A0A6B4H0Y6</accession>
<evidence type="ECO:0000313" key="2">
    <source>
        <dbReference type="Proteomes" id="UP000472521"/>
    </source>
</evidence>
<gene>
    <name evidence="1" type="ORF">FCV25_05055</name>
</gene>
<comment type="caution">
    <text evidence="1">The sequence shown here is derived from an EMBL/GenBank/DDBJ whole genome shotgun (WGS) entry which is preliminary data.</text>
</comment>